<dbReference type="PANTHER" id="PTHR38765">
    <property type="entry name" value="DUF484 DOMAIN-CONTAINING PROTEIN"/>
    <property type="match status" value="1"/>
</dbReference>
<dbReference type="Gene3D" id="3.30.450.40">
    <property type="match status" value="1"/>
</dbReference>
<feature type="coiled-coil region" evidence="1">
    <location>
        <begin position="45"/>
        <end position="79"/>
    </location>
</feature>
<evidence type="ECO:0000313" key="3">
    <source>
        <dbReference type="Proteomes" id="UP000199058"/>
    </source>
</evidence>
<evidence type="ECO:0008006" key="4">
    <source>
        <dbReference type="Google" id="ProtNLM"/>
    </source>
</evidence>
<dbReference type="Pfam" id="PF04340">
    <property type="entry name" value="DUF484"/>
    <property type="match status" value="1"/>
</dbReference>
<keyword evidence="3" id="KW-1185">Reference proteome</keyword>
<dbReference type="AlphaFoldDB" id="A0A1I1I2F1"/>
<organism evidence="2 3">
    <name type="scientific">Marinospirillum celere</name>
    <dbReference type="NCBI Taxonomy" id="1122252"/>
    <lineage>
        <taxon>Bacteria</taxon>
        <taxon>Pseudomonadati</taxon>
        <taxon>Pseudomonadota</taxon>
        <taxon>Gammaproteobacteria</taxon>
        <taxon>Oceanospirillales</taxon>
        <taxon>Oceanospirillaceae</taxon>
        <taxon>Marinospirillum</taxon>
    </lineage>
</organism>
<dbReference type="PANTHER" id="PTHR38765:SF1">
    <property type="entry name" value="DUF484 DOMAIN-CONTAINING PROTEIN"/>
    <property type="match status" value="1"/>
</dbReference>
<keyword evidence="1" id="KW-0175">Coiled coil</keyword>
<dbReference type="EMBL" id="FOLH01000004">
    <property type="protein sequence ID" value="SFC30487.1"/>
    <property type="molecule type" value="Genomic_DNA"/>
</dbReference>
<dbReference type="InterPro" id="IPR007435">
    <property type="entry name" value="DUF484"/>
</dbReference>
<evidence type="ECO:0000313" key="2">
    <source>
        <dbReference type="EMBL" id="SFC30487.1"/>
    </source>
</evidence>
<protein>
    <recommendedName>
        <fullName evidence="4">DUF484 domain-containing protein</fullName>
    </recommendedName>
</protein>
<gene>
    <name evidence="2" type="ORF">SAMN05660443_2159</name>
</gene>
<name>A0A1I1I2F1_9GAMM</name>
<dbReference type="OrthoDB" id="8525200at2"/>
<evidence type="ECO:0000256" key="1">
    <source>
        <dbReference type="SAM" id="Coils"/>
    </source>
</evidence>
<reference evidence="2 3" key="1">
    <citation type="submission" date="2016-10" db="EMBL/GenBank/DDBJ databases">
        <authorList>
            <person name="de Groot N.N."/>
        </authorList>
    </citation>
    <scope>NUCLEOTIDE SEQUENCE [LARGE SCALE GENOMIC DNA]</scope>
    <source>
        <strain evidence="2 3">DSM 18438</strain>
    </source>
</reference>
<dbReference type="STRING" id="1122252.SAMN05660443_2159"/>
<sequence>MIDADEVTDWLQNNPDFFHGREQLLCQMQLNHPCGDAESLLSYQLQLLRGQVKEQEDRYQELLANARENEKRLRRVERLLVCLLETETAEELVSVLAERLQNDFGLPYLKFWSYTNLNSLPRADEEIQKKQRQLLGKQQACCLSLQEENLQVLGLEDSQARSAALCLLSHTRPLGLMVLAHPDPLHFRYHQDTLFVEYLGSVVSRLLSKDRRQFAARQA</sequence>
<accession>A0A1I1I2F1</accession>
<dbReference type="InterPro" id="IPR029016">
    <property type="entry name" value="GAF-like_dom_sf"/>
</dbReference>
<dbReference type="RefSeq" id="WP_091963270.1">
    <property type="nucleotide sequence ID" value="NZ_FOLH01000004.1"/>
</dbReference>
<proteinExistence type="predicted"/>
<dbReference type="Proteomes" id="UP000199058">
    <property type="component" value="Unassembled WGS sequence"/>
</dbReference>